<comment type="caution">
    <text evidence="3">The sequence shown here is derived from an EMBL/GenBank/DDBJ whole genome shotgun (WGS) entry which is preliminary data.</text>
</comment>
<evidence type="ECO:0000256" key="2">
    <source>
        <dbReference type="SAM" id="MobiDB-lite"/>
    </source>
</evidence>
<sequence length="127" mass="14827">MSEMDKVTDHTEHTAIEFLLQKMEKMEEQLREIKERKIEYHITIHDIHVNDPILKELSFNLEALDIKELSGSLNLGNNFSPKVEQKGKMDLQKEPRKKKQKQSSEQNQSSNGIIILINGKRIPYSIQ</sequence>
<keyword evidence="4" id="KW-1185">Reference proteome</keyword>
<gene>
    <name evidence="3" type="ORF">ACFSCX_14015</name>
</gene>
<reference evidence="4" key="1">
    <citation type="journal article" date="2019" name="Int. J. Syst. Evol. Microbiol.">
        <title>The Global Catalogue of Microorganisms (GCM) 10K type strain sequencing project: providing services to taxonomists for standard genome sequencing and annotation.</title>
        <authorList>
            <consortium name="The Broad Institute Genomics Platform"/>
            <consortium name="The Broad Institute Genome Sequencing Center for Infectious Disease"/>
            <person name="Wu L."/>
            <person name="Ma J."/>
        </authorList>
    </citation>
    <scope>NUCLEOTIDE SEQUENCE [LARGE SCALE GENOMIC DNA]</scope>
    <source>
        <strain evidence="4">CCUG 49339</strain>
    </source>
</reference>
<dbReference type="RefSeq" id="WP_377928876.1">
    <property type="nucleotide sequence ID" value="NZ_JBHUEM010000021.1"/>
</dbReference>
<dbReference type="EMBL" id="JBHUEM010000021">
    <property type="protein sequence ID" value="MFD1737658.1"/>
    <property type="molecule type" value="Genomic_DNA"/>
</dbReference>
<accession>A0ABW4LRH3</accession>
<feature type="region of interest" description="Disordered" evidence="2">
    <location>
        <begin position="72"/>
        <end position="112"/>
    </location>
</feature>
<protein>
    <submittedName>
        <fullName evidence="3">Uncharacterized protein</fullName>
    </submittedName>
</protein>
<feature type="compositionally biased region" description="Basic and acidic residues" evidence="2">
    <location>
        <begin position="83"/>
        <end position="94"/>
    </location>
</feature>
<organism evidence="3 4">
    <name type="scientific">Bacillus salitolerans</name>
    <dbReference type="NCBI Taxonomy" id="1437434"/>
    <lineage>
        <taxon>Bacteria</taxon>
        <taxon>Bacillati</taxon>
        <taxon>Bacillota</taxon>
        <taxon>Bacilli</taxon>
        <taxon>Bacillales</taxon>
        <taxon>Bacillaceae</taxon>
        <taxon>Bacillus</taxon>
    </lineage>
</organism>
<evidence type="ECO:0000313" key="4">
    <source>
        <dbReference type="Proteomes" id="UP001597214"/>
    </source>
</evidence>
<evidence type="ECO:0000313" key="3">
    <source>
        <dbReference type="EMBL" id="MFD1737658.1"/>
    </source>
</evidence>
<dbReference type="Proteomes" id="UP001597214">
    <property type="component" value="Unassembled WGS sequence"/>
</dbReference>
<evidence type="ECO:0000256" key="1">
    <source>
        <dbReference type="SAM" id="Coils"/>
    </source>
</evidence>
<feature type="coiled-coil region" evidence="1">
    <location>
        <begin position="16"/>
        <end position="43"/>
    </location>
</feature>
<proteinExistence type="predicted"/>
<keyword evidence="1" id="KW-0175">Coiled coil</keyword>
<name>A0ABW4LRH3_9BACI</name>